<accession>Q43707</accession>
<evidence type="ECO:0000313" key="1">
    <source>
        <dbReference type="EMBL" id="AAA20404.1"/>
    </source>
</evidence>
<sequence length="232" mass="23995">MHDDLGVLRHVGGGEAAALAGEREVEGVDLVAHPAAAVVDLAALLRAAVVAEPGQRRGQALRAGQRREVPRALRQPVDGHERRVLLLVPPEPRAARRRRLRRRLAHHLPHRLLERLRVVHGLHVHQDHARVRVHLPEEVGVLVPHEAVVVPYPRVGTVAAGTGELLGGVGKAGRAVAGGDVAAALREAVDDAVALAGGGRGVAPGGGGRGDEVGEDGVDVGHGLAAASVAAS</sequence>
<reference evidence="1" key="1">
    <citation type="journal article" date="1994" name="Plant Physiol.">
        <title>Characterization and expression of transcripts induced by oxygen deprivation in maize (Zea mays L.).</title>
        <authorList>
            <person name="Peschke V.M."/>
            <person name="Sachs M.M."/>
        </authorList>
    </citation>
    <scope>NUCLEOTIDE SEQUENCE</scope>
    <source>
        <tissue evidence="1">Coleoptile</tissue>
    </source>
</reference>
<dbReference type="PIR" id="T04354">
    <property type="entry name" value="T04354"/>
</dbReference>
<name>Q43707_MAIZE</name>
<proteinExistence type="evidence at transcript level"/>
<protein>
    <submittedName>
        <fullName evidence="1">(clone wusl1032) mRNA sequence</fullName>
    </submittedName>
</protein>
<organism evidence="1">
    <name type="scientific">Zea mays</name>
    <name type="common">Maize</name>
    <dbReference type="NCBI Taxonomy" id="4577"/>
    <lineage>
        <taxon>Eukaryota</taxon>
        <taxon>Viridiplantae</taxon>
        <taxon>Streptophyta</taxon>
        <taxon>Embryophyta</taxon>
        <taxon>Tracheophyta</taxon>
        <taxon>Spermatophyta</taxon>
        <taxon>Magnoliopsida</taxon>
        <taxon>Liliopsida</taxon>
        <taxon>Poales</taxon>
        <taxon>Poaceae</taxon>
        <taxon>PACMAD clade</taxon>
        <taxon>Panicoideae</taxon>
        <taxon>Andropogonodae</taxon>
        <taxon>Andropogoneae</taxon>
        <taxon>Tripsacinae</taxon>
        <taxon>Zea</taxon>
    </lineage>
</organism>
<dbReference type="AlphaFoldDB" id="Q43707"/>
<dbReference type="EMBL" id="L14835">
    <property type="protein sequence ID" value="AAA20404.1"/>
    <property type="molecule type" value="mRNA"/>
</dbReference>